<gene>
    <name evidence="2" type="ORF">RIF29_23960</name>
</gene>
<dbReference type="EMBL" id="JAYWIO010000005">
    <property type="protein sequence ID" value="KAK7258386.1"/>
    <property type="molecule type" value="Genomic_DNA"/>
</dbReference>
<evidence type="ECO:0000313" key="2">
    <source>
        <dbReference type="EMBL" id="KAK7258386.1"/>
    </source>
</evidence>
<accession>A0AAN9I2T0</accession>
<reference evidence="2 3" key="1">
    <citation type="submission" date="2024-01" db="EMBL/GenBank/DDBJ databases">
        <title>The genomes of 5 underutilized Papilionoideae crops provide insights into root nodulation and disease resistanc.</title>
        <authorList>
            <person name="Yuan L."/>
        </authorList>
    </citation>
    <scope>NUCLEOTIDE SEQUENCE [LARGE SCALE GENOMIC DNA]</scope>
    <source>
        <strain evidence="2">ZHUSHIDOU_FW_LH</strain>
        <tissue evidence="2">Leaf</tissue>
    </source>
</reference>
<dbReference type="AlphaFoldDB" id="A0AAN9I2T0"/>
<feature type="region of interest" description="Disordered" evidence="1">
    <location>
        <begin position="176"/>
        <end position="195"/>
    </location>
</feature>
<name>A0AAN9I2T0_CROPI</name>
<keyword evidence="3" id="KW-1185">Reference proteome</keyword>
<proteinExistence type="predicted"/>
<sequence>MHFGGGCFGMPYACPCDKCSPRGVVERMLNQDVEKAKILCNNKDITHHDVSEYIFLAQRGTLKALRERRMRRNVADVETAPGDIVAADALGEKEVTNPLVLALGFPEVEALRHPRPAGFAASAEGDKAFNPAADNLLELGFPVTSAEDGKLRNPVDQTGRKRKIDEIQGLTSSKRLKGVTPSWSRGTQTDFDDVGGSRLHRWTSL</sequence>
<evidence type="ECO:0000256" key="1">
    <source>
        <dbReference type="SAM" id="MobiDB-lite"/>
    </source>
</evidence>
<dbReference type="Proteomes" id="UP001372338">
    <property type="component" value="Unassembled WGS sequence"/>
</dbReference>
<evidence type="ECO:0000313" key="3">
    <source>
        <dbReference type="Proteomes" id="UP001372338"/>
    </source>
</evidence>
<organism evidence="2 3">
    <name type="scientific">Crotalaria pallida</name>
    <name type="common">Smooth rattlebox</name>
    <name type="synonym">Crotalaria striata</name>
    <dbReference type="NCBI Taxonomy" id="3830"/>
    <lineage>
        <taxon>Eukaryota</taxon>
        <taxon>Viridiplantae</taxon>
        <taxon>Streptophyta</taxon>
        <taxon>Embryophyta</taxon>
        <taxon>Tracheophyta</taxon>
        <taxon>Spermatophyta</taxon>
        <taxon>Magnoliopsida</taxon>
        <taxon>eudicotyledons</taxon>
        <taxon>Gunneridae</taxon>
        <taxon>Pentapetalae</taxon>
        <taxon>rosids</taxon>
        <taxon>fabids</taxon>
        <taxon>Fabales</taxon>
        <taxon>Fabaceae</taxon>
        <taxon>Papilionoideae</taxon>
        <taxon>50 kb inversion clade</taxon>
        <taxon>genistoids sensu lato</taxon>
        <taxon>core genistoids</taxon>
        <taxon>Crotalarieae</taxon>
        <taxon>Crotalaria</taxon>
    </lineage>
</organism>
<protein>
    <submittedName>
        <fullName evidence="2">Uncharacterized protein</fullName>
    </submittedName>
</protein>
<comment type="caution">
    <text evidence="2">The sequence shown here is derived from an EMBL/GenBank/DDBJ whole genome shotgun (WGS) entry which is preliminary data.</text>
</comment>